<keyword evidence="5" id="KW-1003">Cell membrane</keyword>
<keyword evidence="9" id="KW-1185">Reference proteome</keyword>
<dbReference type="SUPFAM" id="SSF103473">
    <property type="entry name" value="MFS general substrate transporter"/>
    <property type="match status" value="1"/>
</dbReference>
<dbReference type="PANTHER" id="PTHR43317:SF1">
    <property type="entry name" value="THERMOSPERMINE SYNTHASE ACAULIS5"/>
    <property type="match status" value="1"/>
</dbReference>
<dbReference type="CDD" id="cd02440">
    <property type="entry name" value="AdoMet_MTases"/>
    <property type="match status" value="1"/>
</dbReference>
<dbReference type="PROSITE" id="PS01330">
    <property type="entry name" value="PABS_1"/>
    <property type="match status" value="1"/>
</dbReference>
<reference evidence="8 9" key="1">
    <citation type="submission" date="2018-10" db="EMBL/GenBank/DDBJ databases">
        <authorList>
            <person name="Chen X."/>
        </authorList>
    </citation>
    <scope>NUCLEOTIDE SEQUENCE [LARGE SCALE GENOMIC DNA]</scope>
    <source>
        <strain evidence="8 9">YIM 102668</strain>
    </source>
</reference>
<protein>
    <recommendedName>
        <fullName evidence="5">Polyamine aminopropyltransferase</fullName>
    </recommendedName>
    <alternativeName>
        <fullName evidence="5">Putrescine aminopropyltransferase</fullName>
        <shortName evidence="5">PAPT</shortName>
    </alternativeName>
    <alternativeName>
        <fullName evidence="5">Spermidine synthase</fullName>
        <shortName evidence="5">SPDS</shortName>
        <shortName evidence="5">SPDSY</shortName>
        <ecNumber evidence="5">2.5.1.16</ecNumber>
    </alternativeName>
</protein>
<comment type="catalytic activity">
    <reaction evidence="5">
        <text>S-adenosyl 3-(methylsulfanyl)propylamine + putrescine = S-methyl-5'-thioadenosine + spermidine + H(+)</text>
        <dbReference type="Rhea" id="RHEA:12721"/>
        <dbReference type="ChEBI" id="CHEBI:15378"/>
        <dbReference type="ChEBI" id="CHEBI:17509"/>
        <dbReference type="ChEBI" id="CHEBI:57443"/>
        <dbReference type="ChEBI" id="CHEBI:57834"/>
        <dbReference type="ChEBI" id="CHEBI:326268"/>
        <dbReference type="EC" id="2.5.1.16"/>
    </reaction>
</comment>
<dbReference type="NCBIfam" id="NF002956">
    <property type="entry name" value="PRK03612.1"/>
    <property type="match status" value="1"/>
</dbReference>
<dbReference type="PANTHER" id="PTHR43317">
    <property type="entry name" value="THERMOSPERMINE SYNTHASE ACAULIS5"/>
    <property type="match status" value="1"/>
</dbReference>
<comment type="caution">
    <text evidence="5">Lacks conserved residue(s) required for the propagation of feature annotation.</text>
</comment>
<evidence type="ECO:0000259" key="7">
    <source>
        <dbReference type="PROSITE" id="PS51006"/>
    </source>
</evidence>
<feature type="active site" description="Proton acceptor" evidence="5 6">
    <location>
        <position position="370"/>
    </location>
</feature>
<evidence type="ECO:0000256" key="6">
    <source>
        <dbReference type="PROSITE-ProRule" id="PRU00354"/>
    </source>
</evidence>
<feature type="transmembrane region" description="Helical" evidence="5">
    <location>
        <begin position="169"/>
        <end position="191"/>
    </location>
</feature>
<feature type="transmembrane region" description="Helical" evidence="5">
    <location>
        <begin position="78"/>
        <end position="99"/>
    </location>
</feature>
<proteinExistence type="inferred from homology"/>
<feature type="binding site" evidence="5">
    <location>
        <position position="318"/>
    </location>
    <ligand>
        <name>S-methyl-5'-thioadenosine</name>
        <dbReference type="ChEBI" id="CHEBI:17509"/>
    </ligand>
</feature>
<dbReference type="HAMAP" id="MF_00198">
    <property type="entry name" value="Spermidine_synth"/>
    <property type="match status" value="1"/>
</dbReference>
<gene>
    <name evidence="5" type="primary">speE</name>
    <name evidence="8" type="ORF">EAH69_12490</name>
</gene>
<dbReference type="GO" id="GO:0010487">
    <property type="term" value="F:thermospermine synthase activity"/>
    <property type="evidence" value="ECO:0007669"/>
    <property type="project" value="UniProtKB-ARBA"/>
</dbReference>
<evidence type="ECO:0000256" key="5">
    <source>
        <dbReference type="HAMAP-Rule" id="MF_00198"/>
    </source>
</evidence>
<feature type="transmembrane region" description="Helical" evidence="5">
    <location>
        <begin position="140"/>
        <end position="163"/>
    </location>
</feature>
<dbReference type="InterPro" id="IPR036259">
    <property type="entry name" value="MFS_trans_sf"/>
</dbReference>
<dbReference type="SUPFAM" id="SSF53335">
    <property type="entry name" value="S-adenosyl-L-methionine-dependent methyltransferases"/>
    <property type="match status" value="1"/>
</dbReference>
<feature type="binding site" evidence="5">
    <location>
        <position position="274"/>
    </location>
    <ligand>
        <name>spermidine</name>
        <dbReference type="ChEBI" id="CHEBI:57834"/>
    </ligand>
</feature>
<organism evidence="8 9">
    <name type="scientific">Faecalibacter macacae</name>
    <dbReference type="NCBI Taxonomy" id="1859289"/>
    <lineage>
        <taxon>Bacteria</taxon>
        <taxon>Pseudomonadati</taxon>
        <taxon>Bacteroidota</taxon>
        <taxon>Flavobacteriia</taxon>
        <taxon>Flavobacteriales</taxon>
        <taxon>Weeksellaceae</taxon>
        <taxon>Faecalibacter</taxon>
    </lineage>
</organism>
<keyword evidence="4 5" id="KW-0620">Polyamine biosynthesis</keyword>
<dbReference type="AlphaFoldDB" id="A0A3L9M1H2"/>
<dbReference type="PROSITE" id="PS51006">
    <property type="entry name" value="PABS_2"/>
    <property type="match status" value="1"/>
</dbReference>
<dbReference type="GO" id="GO:0005886">
    <property type="term" value="C:plasma membrane"/>
    <property type="evidence" value="ECO:0007669"/>
    <property type="project" value="UniProtKB-SubCell"/>
</dbReference>
<dbReference type="GO" id="GO:0004766">
    <property type="term" value="F:spermidine synthase activity"/>
    <property type="evidence" value="ECO:0007669"/>
    <property type="project" value="UniProtKB-UniRule"/>
</dbReference>
<feature type="binding site" evidence="5">
    <location>
        <position position="298"/>
    </location>
    <ligand>
        <name>spermidine</name>
        <dbReference type="ChEBI" id="CHEBI:57834"/>
    </ligand>
</feature>
<dbReference type="UniPathway" id="UPA00248">
    <property type="reaction ID" value="UER00314"/>
</dbReference>
<keyword evidence="5" id="KW-1133">Transmembrane helix</keyword>
<feature type="transmembrane region" description="Helical" evidence="5">
    <location>
        <begin position="47"/>
        <end position="66"/>
    </location>
</feature>
<feature type="binding site" evidence="5">
    <location>
        <position position="244"/>
    </location>
    <ligand>
        <name>S-methyl-5'-thioadenosine</name>
        <dbReference type="ChEBI" id="CHEBI:17509"/>
    </ligand>
</feature>
<dbReference type="EMBL" id="RDOJ01000022">
    <property type="protein sequence ID" value="RLZ06748.1"/>
    <property type="molecule type" value="Genomic_DNA"/>
</dbReference>
<keyword evidence="2 5" id="KW-0808">Transferase</keyword>
<sequence>MDKKITKRKHFEIFLLVAVFIISTCGLIYELVAGALASYLLGDSVRQFSFVIGIYLFSMGVGSYLAKFIKKNLFDRFIEIELLIGIIGGSSAVILFLLFQHVEHFQFLLYFFVFLTGCLAGMEIPLLMSILKDRVEFRELVSNVFTFDYIGALIASVLFPILLLPKLGVMGTSLFFGIINTLVGIVLCFYLKDDLVKPKQLKLKSFGSLLILIVLLIYSNDILKFSENQLYANRIIYEHSTTYQRIVLTENKGNYQLFLNNNLQFNTKDEYRYHEVLVHPAMAAAKNPERILILGGGDGLAAREVYKYPNVKEITLVDLDEGMTNLFKTNEILVDYNKNSLNDPRTTIINTDAFIWIKNNTKQFDVMIIDFPDPSNYSLGKLYTTTFYRSLMQSLDSQAVVSVQTTSPYFAPKSFWCVNETIGSIYPNNQAYHTYVPSFGEWGFTLFSSEMKINLNRVVNKVDGLKYYDYDFKKLTDFPEDIAPREVEINRLDNQILVRYFDEEWSKI</sequence>
<feature type="binding site" evidence="5">
    <location>
        <begin position="352"/>
        <end position="353"/>
    </location>
    <ligand>
        <name>S-methyl-5'-thioadenosine</name>
        <dbReference type="ChEBI" id="CHEBI:17509"/>
    </ligand>
</feature>
<dbReference type="Pfam" id="PF01564">
    <property type="entry name" value="Spermine_synth"/>
    <property type="match status" value="1"/>
</dbReference>
<keyword evidence="5" id="KW-0812">Transmembrane</keyword>
<dbReference type="InterPro" id="IPR030373">
    <property type="entry name" value="PABS_CS"/>
</dbReference>
<evidence type="ECO:0000256" key="1">
    <source>
        <dbReference type="ARBA" id="ARBA00007867"/>
    </source>
</evidence>
<dbReference type="FunFam" id="3.40.50.150:FF:000088">
    <property type="entry name" value="Polyamine aminopropyltransferase"/>
    <property type="match status" value="1"/>
</dbReference>
<comment type="pathway">
    <text evidence="5">Amine and polyamine biosynthesis; spermidine biosynthesis; spermidine from putrescine: step 1/1.</text>
</comment>
<dbReference type="OrthoDB" id="9793120at2"/>
<comment type="similarity">
    <text evidence="1 5">Belongs to the spermidine/spermine synthase family.</text>
</comment>
<dbReference type="Gene3D" id="1.20.1250.20">
    <property type="entry name" value="MFS general substrate transporter like domains"/>
    <property type="match status" value="1"/>
</dbReference>
<feature type="transmembrane region" description="Helical" evidence="5">
    <location>
        <begin position="105"/>
        <end position="128"/>
    </location>
</feature>
<feature type="domain" description="PABS" evidence="7">
    <location>
        <begin position="211"/>
        <end position="449"/>
    </location>
</feature>
<dbReference type="Gene3D" id="3.40.50.150">
    <property type="entry name" value="Vaccinia Virus protein VP39"/>
    <property type="match status" value="1"/>
</dbReference>
<keyword evidence="5" id="KW-0472">Membrane</keyword>
<dbReference type="EC" id="2.5.1.16" evidence="5"/>
<keyword evidence="3 5" id="KW-0745">Spermidine biosynthesis</keyword>
<evidence type="ECO:0000256" key="3">
    <source>
        <dbReference type="ARBA" id="ARBA00023066"/>
    </source>
</evidence>
<comment type="function">
    <text evidence="5">Catalyzes the irreversible transfer of a propylamine group from the amino donor S-adenosylmethioninamine (decarboxy-AdoMet) to putrescine (1,4-diaminobutane) to yield spermidine.</text>
</comment>
<dbReference type="GO" id="GO:0008295">
    <property type="term" value="P:spermidine biosynthetic process"/>
    <property type="evidence" value="ECO:0007669"/>
    <property type="project" value="UniProtKB-UniRule"/>
</dbReference>
<evidence type="ECO:0000256" key="4">
    <source>
        <dbReference type="ARBA" id="ARBA00023115"/>
    </source>
</evidence>
<name>A0A3L9M1H2_9FLAO</name>
<accession>A0A3L9M1H2</accession>
<dbReference type="InterPro" id="IPR001045">
    <property type="entry name" value="Spermi_synthase"/>
</dbReference>
<dbReference type="Proteomes" id="UP000275348">
    <property type="component" value="Unassembled WGS sequence"/>
</dbReference>
<comment type="subcellular location">
    <subcellularLocation>
        <location evidence="5">Cell membrane</location>
        <topology evidence="5">Multi-pass membrane protein</topology>
    </subcellularLocation>
</comment>
<evidence type="ECO:0000256" key="2">
    <source>
        <dbReference type="ARBA" id="ARBA00022679"/>
    </source>
</evidence>
<comment type="subunit">
    <text evidence="5">Homodimer or homotetramer.</text>
</comment>
<feature type="transmembrane region" description="Helical" evidence="5">
    <location>
        <begin position="203"/>
        <end position="219"/>
    </location>
</feature>
<dbReference type="InterPro" id="IPR030374">
    <property type="entry name" value="PABS"/>
</dbReference>
<comment type="caution">
    <text evidence="8">The sequence shown here is derived from an EMBL/GenBank/DDBJ whole genome shotgun (WGS) entry which is preliminary data.</text>
</comment>
<evidence type="ECO:0000313" key="8">
    <source>
        <dbReference type="EMBL" id="RLZ06748.1"/>
    </source>
</evidence>
<evidence type="ECO:0000313" key="9">
    <source>
        <dbReference type="Proteomes" id="UP000275348"/>
    </source>
</evidence>
<dbReference type="InterPro" id="IPR029063">
    <property type="entry name" value="SAM-dependent_MTases_sf"/>
</dbReference>
<feature type="transmembrane region" description="Helical" evidence="5">
    <location>
        <begin position="12"/>
        <end position="41"/>
    </location>
</feature>
<dbReference type="RefSeq" id="WP_121935546.1">
    <property type="nucleotide sequence ID" value="NZ_RDOJ01000022.1"/>
</dbReference>